<dbReference type="InterPro" id="IPR029045">
    <property type="entry name" value="ClpP/crotonase-like_dom_sf"/>
</dbReference>
<dbReference type="AlphaFoldDB" id="A0A1E2UQK8"/>
<dbReference type="PANTHER" id="PTHR11941:SF54">
    <property type="entry name" value="ENOYL-COA HYDRATASE, MITOCHONDRIAL"/>
    <property type="match status" value="1"/>
</dbReference>
<dbReference type="RefSeq" id="WP_069004557.1">
    <property type="nucleotide sequence ID" value="NZ_LVJX01000005.1"/>
</dbReference>
<keyword evidence="4" id="KW-1185">Reference proteome</keyword>
<organism evidence="3 4">
    <name type="scientific">Candidatus Thiodiazotropha endoloripes</name>
    <dbReference type="NCBI Taxonomy" id="1818881"/>
    <lineage>
        <taxon>Bacteria</taxon>
        <taxon>Pseudomonadati</taxon>
        <taxon>Pseudomonadota</taxon>
        <taxon>Gammaproteobacteria</taxon>
        <taxon>Chromatiales</taxon>
        <taxon>Sedimenticolaceae</taxon>
        <taxon>Candidatus Thiodiazotropha</taxon>
    </lineage>
</organism>
<dbReference type="GO" id="GO:0003824">
    <property type="term" value="F:catalytic activity"/>
    <property type="evidence" value="ECO:0007669"/>
    <property type="project" value="InterPro"/>
</dbReference>
<dbReference type="PANTHER" id="PTHR11941">
    <property type="entry name" value="ENOYL-COA HYDRATASE-RELATED"/>
    <property type="match status" value="1"/>
</dbReference>
<reference evidence="3 4" key="1">
    <citation type="submission" date="2016-03" db="EMBL/GenBank/DDBJ databases">
        <title>Chemosynthetic sulphur-oxidizing symbionts of marine invertebrate animals are capable of nitrogen fixation.</title>
        <authorList>
            <person name="Petersen J.M."/>
            <person name="Kemper A."/>
            <person name="Gruber-Vodicka H."/>
            <person name="Cardini U."/>
            <person name="Geest Mvander."/>
            <person name="Kleiner M."/>
            <person name="Bulgheresi S."/>
            <person name="Fussmann M."/>
            <person name="Herbold C."/>
            <person name="Seah B.K.B."/>
            <person name="Antony C.Paul."/>
            <person name="Liu D."/>
            <person name="Belitz A."/>
            <person name="Weber M."/>
        </authorList>
    </citation>
    <scope>NUCLEOTIDE SEQUENCE [LARGE SCALE GENOMIC DNA]</scope>
    <source>
        <strain evidence="3">G_D</strain>
    </source>
</reference>
<dbReference type="SUPFAM" id="SSF52096">
    <property type="entry name" value="ClpP/crotonase"/>
    <property type="match status" value="1"/>
</dbReference>
<dbReference type="NCBIfam" id="NF006452">
    <property type="entry name" value="PRK08788.1"/>
    <property type="match status" value="1"/>
</dbReference>
<dbReference type="Gene3D" id="3.90.226.10">
    <property type="entry name" value="2-enoyl-CoA Hydratase, Chain A, domain 1"/>
    <property type="match status" value="1"/>
</dbReference>
<proteinExistence type="inferred from homology"/>
<dbReference type="GO" id="GO:0006635">
    <property type="term" value="P:fatty acid beta-oxidation"/>
    <property type="evidence" value="ECO:0007669"/>
    <property type="project" value="TreeGrafter"/>
</dbReference>
<name>A0A1E2UQK8_9GAMM</name>
<dbReference type="Proteomes" id="UP000094849">
    <property type="component" value="Unassembled WGS sequence"/>
</dbReference>
<dbReference type="OrthoDB" id="9802362at2"/>
<dbReference type="STRING" id="1818881.A3196_08660"/>
<evidence type="ECO:0000313" key="3">
    <source>
        <dbReference type="EMBL" id="ODB96822.1"/>
    </source>
</evidence>
<dbReference type="Gene3D" id="6.20.390.30">
    <property type="match status" value="1"/>
</dbReference>
<dbReference type="PROSITE" id="PS00166">
    <property type="entry name" value="ENOYL_COA_HYDRATASE"/>
    <property type="match status" value="1"/>
</dbReference>
<evidence type="ECO:0000313" key="4">
    <source>
        <dbReference type="Proteomes" id="UP000094849"/>
    </source>
</evidence>
<dbReference type="EMBL" id="LVJZ01000003">
    <property type="protein sequence ID" value="ODB96822.1"/>
    <property type="molecule type" value="Genomic_DNA"/>
</dbReference>
<protein>
    <recommendedName>
        <fullName evidence="5">Enoyl-CoA hydratase</fullName>
    </recommendedName>
</protein>
<evidence type="ECO:0000256" key="2">
    <source>
        <dbReference type="RuleBase" id="RU003707"/>
    </source>
</evidence>
<comment type="similarity">
    <text evidence="1 2">Belongs to the enoyl-CoA hydratase/isomerase family.</text>
</comment>
<dbReference type="InterPro" id="IPR001753">
    <property type="entry name" value="Enoyl-CoA_hydra/iso"/>
</dbReference>
<gene>
    <name evidence="3" type="ORF">A3196_08660</name>
</gene>
<dbReference type="CDD" id="cd06558">
    <property type="entry name" value="crotonase-like"/>
    <property type="match status" value="1"/>
</dbReference>
<comment type="caution">
    <text evidence="3">The sequence shown here is derived from an EMBL/GenBank/DDBJ whole genome shotgun (WGS) entry which is preliminary data.</text>
</comment>
<sequence length="299" mass="33837">MLAPTQTIEIIEHGYKTLNINYQEDIKAQFFAMDPGEIPCFSQQLLRDIDSFQKRLTNQFSMNKLAHQPVDYLIFTSDVAEVFNLGGDLAFFVDCIKNNDRETLSKYARLSIDVLYSNYNNLGMNDITTISLVNGTALGAGFEAALSSDYIIAVEGSEFKFPEVVFNMFPGMGAYSFLSRRIAPAAVEKMIVNAEGYTAEQLYEMGIVDMIAEKDRLDEALRQFIRRLKKSNITRKAVLNMRNRVMPLQKQELNDIADHWVDSAFSLSNRDINAMSRLVRAQSRMMASQQPSVKESLSA</sequence>
<evidence type="ECO:0008006" key="5">
    <source>
        <dbReference type="Google" id="ProtNLM"/>
    </source>
</evidence>
<accession>A0A1E2UQK8</accession>
<dbReference type="InterPro" id="IPR018376">
    <property type="entry name" value="Enoyl-CoA_hyd/isom_CS"/>
</dbReference>
<evidence type="ECO:0000256" key="1">
    <source>
        <dbReference type="ARBA" id="ARBA00005254"/>
    </source>
</evidence>
<dbReference type="Pfam" id="PF00378">
    <property type="entry name" value="ECH_1"/>
    <property type="match status" value="1"/>
</dbReference>